<reference evidence="2 3" key="1">
    <citation type="journal article" date="2010" name="Science">
        <title>Genomic analysis of organismal complexity in the multicellular green alga Volvox carteri.</title>
        <authorList>
            <person name="Prochnik S.E."/>
            <person name="Umen J."/>
            <person name="Nedelcu A.M."/>
            <person name="Hallmann A."/>
            <person name="Miller S.M."/>
            <person name="Nishii I."/>
            <person name="Ferris P."/>
            <person name="Kuo A."/>
            <person name="Mitros T."/>
            <person name="Fritz-Laylin L.K."/>
            <person name="Hellsten U."/>
            <person name="Chapman J."/>
            <person name="Simakov O."/>
            <person name="Rensing S.A."/>
            <person name="Terry A."/>
            <person name="Pangilinan J."/>
            <person name="Kapitonov V."/>
            <person name="Jurka J."/>
            <person name="Salamov A."/>
            <person name="Shapiro H."/>
            <person name="Schmutz J."/>
            <person name="Grimwood J."/>
            <person name="Lindquist E."/>
            <person name="Lucas S."/>
            <person name="Grigoriev I.V."/>
            <person name="Schmitt R."/>
            <person name="Kirk D."/>
            <person name="Rokhsar D.S."/>
        </authorList>
    </citation>
    <scope>NUCLEOTIDE SEQUENCE [LARGE SCALE GENOMIC DNA]</scope>
    <source>
        <strain evidence="3">f. Nagariensis / Eve</strain>
    </source>
</reference>
<proteinExistence type="predicted"/>
<protein>
    <recommendedName>
        <fullName evidence="4">C-type lectin domain-containing protein</fullName>
    </recommendedName>
</protein>
<dbReference type="InParanoid" id="D8UGE0"/>
<dbReference type="EMBL" id="GL378399">
    <property type="protein sequence ID" value="EFJ41158.1"/>
    <property type="molecule type" value="Genomic_DNA"/>
</dbReference>
<dbReference type="InterPro" id="IPR016187">
    <property type="entry name" value="CTDL_fold"/>
</dbReference>
<evidence type="ECO:0000313" key="2">
    <source>
        <dbReference type="EMBL" id="EFJ41158.1"/>
    </source>
</evidence>
<feature type="region of interest" description="Disordered" evidence="1">
    <location>
        <begin position="355"/>
        <end position="380"/>
    </location>
</feature>
<dbReference type="KEGG" id="vcn:VOLCADRAFT_98831"/>
<dbReference type="AlphaFoldDB" id="D8UGE0"/>
<accession>D8UGE0</accession>
<feature type="region of interest" description="Disordered" evidence="1">
    <location>
        <begin position="12"/>
        <end position="34"/>
    </location>
</feature>
<gene>
    <name evidence="2" type="ORF">VOLCADRAFT_98831</name>
</gene>
<feature type="compositionally biased region" description="Pro residues" evidence="1">
    <location>
        <begin position="13"/>
        <end position="34"/>
    </location>
</feature>
<dbReference type="GeneID" id="9620768"/>
<evidence type="ECO:0000313" key="3">
    <source>
        <dbReference type="Proteomes" id="UP000001058"/>
    </source>
</evidence>
<feature type="compositionally biased region" description="Pro residues" evidence="1">
    <location>
        <begin position="356"/>
        <end position="376"/>
    </location>
</feature>
<sequence>MCQSPNITIYEACPPPPAPPPSPGTTAAPPPPPPTCDPNTFSYVTISYTCPYEGRTYTLYDVNAGCMPDWNTSKTFCENRGMELAPWDSDASNGALQNLCTSNKFTCWADGNKPAGLCPLLSQEGAVLFQTCDQRVRFVCRTTIYKRPSPPPPPPSCNPYTAPYRTQTYINPIDCKNYTLYDTAALCMADWYSARDFCGSKGLELVPYTEDAGMSGLTRLCSQNSFTCWTGAKSDTEFCPLMTASGQIVQQSCQQSVRWDCKTYTLYDMDAVCMTDWYTAGDICDSQGLELVPYTEDAGRAGLSELCCSQNSFTCWTGAKSDTDFCPLMTASGQIVQQSCQQSVRWVCRTTDSKCPPSPLPPPPPPPSPEPPPPPATARDNVLTLMDAGFEYRMYTVDAKQRLTHSGAAAYCGGLGAGWDLVPYTDNTGYDAVRRLCAANQFTCWLKRADSDQYCPLMAADGTLQMQGCQQDVRFVCRRPRQIA</sequence>
<organism evidence="3">
    <name type="scientific">Volvox carteri f. nagariensis</name>
    <dbReference type="NCBI Taxonomy" id="3068"/>
    <lineage>
        <taxon>Eukaryota</taxon>
        <taxon>Viridiplantae</taxon>
        <taxon>Chlorophyta</taxon>
        <taxon>core chlorophytes</taxon>
        <taxon>Chlorophyceae</taxon>
        <taxon>CS clade</taxon>
        <taxon>Chlamydomonadales</taxon>
        <taxon>Volvocaceae</taxon>
        <taxon>Volvox</taxon>
    </lineage>
</organism>
<dbReference type="SUPFAM" id="SSF56436">
    <property type="entry name" value="C-type lectin-like"/>
    <property type="match status" value="1"/>
</dbReference>
<name>D8UGE0_VOLCA</name>
<dbReference type="Proteomes" id="UP000001058">
    <property type="component" value="Unassembled WGS sequence"/>
</dbReference>
<dbReference type="PANTHER" id="PTHR48148">
    <property type="entry name" value="KERATINOCYTE PROLINE-RICH PROTEIN"/>
    <property type="match status" value="1"/>
</dbReference>
<dbReference type="PANTHER" id="PTHR48148:SF2">
    <property type="entry name" value="PA14 DOMAIN-CONTAINING PROTEIN"/>
    <property type="match status" value="1"/>
</dbReference>
<dbReference type="OrthoDB" id="538111at2759"/>
<evidence type="ECO:0000256" key="1">
    <source>
        <dbReference type="SAM" id="MobiDB-lite"/>
    </source>
</evidence>
<keyword evidence="3" id="KW-1185">Reference proteome</keyword>
<dbReference type="RefSeq" id="XP_002957726.1">
    <property type="nucleotide sequence ID" value="XM_002957680.1"/>
</dbReference>
<evidence type="ECO:0008006" key="4">
    <source>
        <dbReference type="Google" id="ProtNLM"/>
    </source>
</evidence>